<evidence type="ECO:0000313" key="3">
    <source>
        <dbReference type="EMBL" id="KLL12439.1"/>
    </source>
</evidence>
<proteinExistence type="inferred from homology"/>
<keyword evidence="2" id="KW-0479">Metal-binding</keyword>
<dbReference type="PANTHER" id="PTHR46696:SF6">
    <property type="entry name" value="P450, PUTATIVE (EUROFUNG)-RELATED"/>
    <property type="match status" value="1"/>
</dbReference>
<keyword evidence="4" id="KW-1185">Reference proteome</keyword>
<dbReference type="InterPro" id="IPR036396">
    <property type="entry name" value="Cyt_P450_sf"/>
</dbReference>
<keyword evidence="2" id="KW-0503">Monooxygenase</keyword>
<dbReference type="SUPFAM" id="SSF48264">
    <property type="entry name" value="Cytochrome P450"/>
    <property type="match status" value="1"/>
</dbReference>
<dbReference type="PANTHER" id="PTHR46696">
    <property type="entry name" value="P450, PUTATIVE (EUROFUNG)-RELATED"/>
    <property type="match status" value="1"/>
</dbReference>
<comment type="similarity">
    <text evidence="1 2">Belongs to the cytochrome P450 family.</text>
</comment>
<gene>
    <name evidence="3" type="ORF">FrCorBMG51_03795</name>
</gene>
<sequence length="412" mass="45766">MIMTSSAEASQNEPQEVVHFTPLDPTLADDFWPRMNNLRDRYPVVWSDQPWSDKAAGFWVVNDYADVMAAGVNWRAFSNAQGAAPVQFDLDILRMIPLETDPPLHRGIRRLLNPFFTAEAQQAGEAGIQEKVDTLLGRCIAKGEVDFISEFTQALPPLVFFETYLEQQESEIGWVLEILNTLLTQPEKALEVAPRLLGWGAELLVKRREQGRRDDLAGVIAHMGLEGSDDGLELSEKQRIETLNLMIMAGMETTMGALGSIAVRLATDQALRAELATADDKRLGRVVDEFLRFESPVPTAGRTLTEDVEMSGCPMHGSDRVLLNWAAANRDPAQFKNPDALDFERQNVSSHVAFGAGIHRCLGNHLARREIKASIKAISQLATFEVSQDDFTPSYRPAFARGPISLPVRLAR</sequence>
<evidence type="ECO:0000256" key="2">
    <source>
        <dbReference type="RuleBase" id="RU000461"/>
    </source>
</evidence>
<dbReference type="PRINTS" id="PR00385">
    <property type="entry name" value="P450"/>
</dbReference>
<evidence type="ECO:0000313" key="4">
    <source>
        <dbReference type="Proteomes" id="UP000035425"/>
    </source>
</evidence>
<comment type="caution">
    <text evidence="3">The sequence shown here is derived from an EMBL/GenBank/DDBJ whole genome shotgun (WGS) entry which is preliminary data.</text>
</comment>
<dbReference type="Proteomes" id="UP000035425">
    <property type="component" value="Unassembled WGS sequence"/>
</dbReference>
<protein>
    <submittedName>
        <fullName evidence="3">Cytochrome P450</fullName>
    </submittedName>
</protein>
<reference evidence="3 4" key="1">
    <citation type="submission" date="2014-12" db="EMBL/GenBank/DDBJ databases">
        <title>Frankia sp. BMG5.1 draft genome.</title>
        <authorList>
            <person name="Gtari M."/>
            <person name="Ghodhbane-Gtari F."/>
            <person name="Nouioui I."/>
            <person name="Ktari A."/>
            <person name="Hezbri K."/>
            <person name="Mimouni W."/>
            <person name="Sbissi I."/>
            <person name="Ayari A."/>
            <person name="Yamanaka T."/>
            <person name="Normand P."/>
            <person name="Tisa L.S."/>
            <person name="Boudabous A."/>
        </authorList>
    </citation>
    <scope>NUCLEOTIDE SEQUENCE [LARGE SCALE GENOMIC DNA]</scope>
    <source>
        <strain evidence="3 4">BMG5.1</strain>
    </source>
</reference>
<dbReference type="Gene3D" id="1.10.630.10">
    <property type="entry name" value="Cytochrome P450"/>
    <property type="match status" value="1"/>
</dbReference>
<keyword evidence="2" id="KW-0408">Iron</keyword>
<dbReference type="PROSITE" id="PS00086">
    <property type="entry name" value="CYTOCHROME_P450"/>
    <property type="match status" value="1"/>
</dbReference>
<keyword evidence="2" id="KW-0560">Oxidoreductase</keyword>
<dbReference type="PRINTS" id="PR00359">
    <property type="entry name" value="BP450"/>
</dbReference>
<dbReference type="InterPro" id="IPR017972">
    <property type="entry name" value="Cyt_P450_CS"/>
</dbReference>
<keyword evidence="2" id="KW-0349">Heme</keyword>
<dbReference type="InterPro" id="IPR001128">
    <property type="entry name" value="Cyt_P450"/>
</dbReference>
<dbReference type="Pfam" id="PF00067">
    <property type="entry name" value="p450"/>
    <property type="match status" value="1"/>
</dbReference>
<name>A0ABR5F6V2_9ACTN</name>
<accession>A0ABR5F6V2</accession>
<organism evidence="3 4">
    <name type="scientific">Protofrankia coriariae</name>
    <dbReference type="NCBI Taxonomy" id="1562887"/>
    <lineage>
        <taxon>Bacteria</taxon>
        <taxon>Bacillati</taxon>
        <taxon>Actinomycetota</taxon>
        <taxon>Actinomycetes</taxon>
        <taxon>Frankiales</taxon>
        <taxon>Frankiaceae</taxon>
        <taxon>Protofrankia</taxon>
    </lineage>
</organism>
<dbReference type="EMBL" id="JWIO01000004">
    <property type="protein sequence ID" value="KLL12439.1"/>
    <property type="molecule type" value="Genomic_DNA"/>
</dbReference>
<evidence type="ECO:0000256" key="1">
    <source>
        <dbReference type="ARBA" id="ARBA00010617"/>
    </source>
</evidence>
<dbReference type="InterPro" id="IPR002397">
    <property type="entry name" value="Cyt_P450_B"/>
</dbReference>